<sequence length="72" mass="8442">MMEDFIRRNIGAEYAGFYKNCSKQTKTNIDIEMLAYLTHADSEQPVSLREETVIKNGKIKKRYIIEADLKRN</sequence>
<comment type="caution">
    <text evidence="1">The sequence shown here is derived from an EMBL/GenBank/DDBJ whole genome shotgun (WGS) entry which is preliminary data.</text>
</comment>
<protein>
    <submittedName>
        <fullName evidence="1">Uncharacterized protein</fullName>
    </submittedName>
</protein>
<evidence type="ECO:0000313" key="3">
    <source>
        <dbReference type="Proteomes" id="UP000013750"/>
    </source>
</evidence>
<dbReference type="EMBL" id="ASWH01000001">
    <property type="protein sequence ID" value="EOW81844.1"/>
    <property type="molecule type" value="Genomic_DNA"/>
</dbReference>
<evidence type="ECO:0000313" key="4">
    <source>
        <dbReference type="Proteomes" id="UP000014160"/>
    </source>
</evidence>
<dbReference type="AlphaFoldDB" id="R2XM26"/>
<dbReference type="OrthoDB" id="2194630at2"/>
<accession>R2XM26</accession>
<proteinExistence type="predicted"/>
<dbReference type="Proteomes" id="UP000013750">
    <property type="component" value="Unassembled WGS sequence"/>
</dbReference>
<dbReference type="PATRIC" id="fig|1158614.3.peg.2815"/>
<reference evidence="2 4" key="2">
    <citation type="submission" date="2013-03" db="EMBL/GenBank/DDBJ databases">
        <title>The Genome Sequence of Enterococcus gilvus ATCC BAA-350 (PacBio/Illumina hybrid assembly).</title>
        <authorList>
            <consortium name="The Broad Institute Genomics Platform"/>
            <consortium name="The Broad Institute Genome Sequencing Center for Infectious Disease"/>
            <person name="Earl A."/>
            <person name="Russ C."/>
            <person name="Gilmore M."/>
            <person name="Surin D."/>
            <person name="Walker B."/>
            <person name="Young S."/>
            <person name="Zeng Q."/>
            <person name="Gargeya S."/>
            <person name="Fitzgerald M."/>
            <person name="Haas B."/>
            <person name="Abouelleil A."/>
            <person name="Allen A.W."/>
            <person name="Alvarado L."/>
            <person name="Arachchi H.M."/>
            <person name="Berlin A.M."/>
            <person name="Chapman S.B."/>
            <person name="Gainer-Dewar J."/>
            <person name="Goldberg J."/>
            <person name="Griggs A."/>
            <person name="Gujja S."/>
            <person name="Hansen M."/>
            <person name="Howarth C."/>
            <person name="Imamovic A."/>
            <person name="Ireland A."/>
            <person name="Larimer J."/>
            <person name="McCowan C."/>
            <person name="Murphy C."/>
            <person name="Pearson M."/>
            <person name="Poon T.W."/>
            <person name="Priest M."/>
            <person name="Roberts A."/>
            <person name="Saif S."/>
            <person name="Shea T."/>
            <person name="Sisk P."/>
            <person name="Sykes S."/>
            <person name="Wortman J."/>
            <person name="Nusbaum C."/>
            <person name="Birren B."/>
        </authorList>
    </citation>
    <scope>NUCLEOTIDE SEQUENCE [LARGE SCALE GENOMIC DNA]</scope>
    <source>
        <strain evidence="2 4">ATCC BAA-350</strain>
    </source>
</reference>
<name>R2XM26_9ENTE</name>
<organism evidence="1 3">
    <name type="scientific">Enterococcus gilvus ATCC BAA-350</name>
    <dbReference type="NCBI Taxonomy" id="1158614"/>
    <lineage>
        <taxon>Bacteria</taxon>
        <taxon>Bacillati</taxon>
        <taxon>Bacillota</taxon>
        <taxon>Bacilli</taxon>
        <taxon>Lactobacillales</taxon>
        <taxon>Enterococcaceae</taxon>
        <taxon>Enterococcus</taxon>
    </lineage>
</organism>
<evidence type="ECO:0000313" key="2">
    <source>
        <dbReference type="EMBL" id="EOW81844.1"/>
    </source>
</evidence>
<dbReference type="HOGENOM" id="CLU_2818337_0_0_9"/>
<dbReference type="eggNOG" id="ENOG50306RW">
    <property type="taxonomic scope" value="Bacteria"/>
</dbReference>
<reference evidence="1 3" key="1">
    <citation type="submission" date="2013-02" db="EMBL/GenBank/DDBJ databases">
        <title>The Genome Sequence of Enterococcus gilvus ATCC BAA-350.</title>
        <authorList>
            <consortium name="The Broad Institute Genome Sequencing Platform"/>
            <consortium name="The Broad Institute Genome Sequencing Center for Infectious Disease"/>
            <person name="Earl A.M."/>
            <person name="Gilmore M.S."/>
            <person name="Lebreton F."/>
            <person name="Walker B."/>
            <person name="Young S.K."/>
            <person name="Zeng Q."/>
            <person name="Gargeya S."/>
            <person name="Fitzgerald M."/>
            <person name="Haas B."/>
            <person name="Abouelleil A."/>
            <person name="Alvarado L."/>
            <person name="Arachchi H.M."/>
            <person name="Berlin A.M."/>
            <person name="Chapman S.B."/>
            <person name="Dewar J."/>
            <person name="Goldberg J."/>
            <person name="Griggs A."/>
            <person name="Gujja S."/>
            <person name="Hansen M."/>
            <person name="Howarth C."/>
            <person name="Imamovic A."/>
            <person name="Larimer J."/>
            <person name="McCowan C."/>
            <person name="Murphy C."/>
            <person name="Neiman D."/>
            <person name="Pearson M."/>
            <person name="Priest M."/>
            <person name="Roberts A."/>
            <person name="Saif S."/>
            <person name="Shea T."/>
            <person name="Sisk P."/>
            <person name="Sykes S."/>
            <person name="Wortman J."/>
            <person name="Nusbaum C."/>
            <person name="Birren B."/>
        </authorList>
    </citation>
    <scope>NUCLEOTIDE SEQUENCE [LARGE SCALE GENOMIC DNA]</scope>
    <source>
        <strain evidence="1 3">ATCC BAA-350</strain>
    </source>
</reference>
<gene>
    <name evidence="2" type="ORF">I592_01144</name>
    <name evidence="1" type="ORF">UKC_02822</name>
</gene>
<dbReference type="RefSeq" id="WP_010781189.1">
    <property type="nucleotide sequence ID" value="NZ_ASWH01000001.1"/>
</dbReference>
<dbReference type="Proteomes" id="UP000014160">
    <property type="component" value="Unassembled WGS sequence"/>
</dbReference>
<keyword evidence="4" id="KW-1185">Reference proteome</keyword>
<dbReference type="EMBL" id="AJDQ01000008">
    <property type="protein sequence ID" value="EOI55613.1"/>
    <property type="molecule type" value="Genomic_DNA"/>
</dbReference>
<evidence type="ECO:0000313" key="1">
    <source>
        <dbReference type="EMBL" id="EOI55613.1"/>
    </source>
</evidence>